<dbReference type="Proteomes" id="UP001230649">
    <property type="component" value="Unassembled WGS sequence"/>
</dbReference>
<dbReference type="EMBL" id="JASBWS010000043">
    <property type="protein sequence ID" value="KAJ9106565.1"/>
    <property type="molecule type" value="Genomic_DNA"/>
</dbReference>
<organism evidence="1 2">
    <name type="scientific">Naganishia adeliensis</name>
    <dbReference type="NCBI Taxonomy" id="92952"/>
    <lineage>
        <taxon>Eukaryota</taxon>
        <taxon>Fungi</taxon>
        <taxon>Dikarya</taxon>
        <taxon>Basidiomycota</taxon>
        <taxon>Agaricomycotina</taxon>
        <taxon>Tremellomycetes</taxon>
        <taxon>Filobasidiales</taxon>
        <taxon>Filobasidiaceae</taxon>
        <taxon>Naganishia</taxon>
    </lineage>
</organism>
<evidence type="ECO:0000313" key="1">
    <source>
        <dbReference type="EMBL" id="KAJ9106565.1"/>
    </source>
</evidence>
<accession>A0ACC2W5G1</accession>
<reference evidence="1" key="1">
    <citation type="submission" date="2023-04" db="EMBL/GenBank/DDBJ databases">
        <title>Draft Genome sequencing of Naganishia species isolated from polar environments using Oxford Nanopore Technology.</title>
        <authorList>
            <person name="Leo P."/>
            <person name="Venkateswaran K."/>
        </authorList>
    </citation>
    <scope>NUCLEOTIDE SEQUENCE</scope>
    <source>
        <strain evidence="1">MNA-CCFEE 5262</strain>
    </source>
</reference>
<gene>
    <name evidence="1" type="ORF">QFC20_004057</name>
</gene>
<proteinExistence type="predicted"/>
<name>A0ACC2W5G1_9TREE</name>
<comment type="caution">
    <text evidence="1">The sequence shown here is derived from an EMBL/GenBank/DDBJ whole genome shotgun (WGS) entry which is preliminary data.</text>
</comment>
<protein>
    <submittedName>
        <fullName evidence="1">Uncharacterized protein</fullName>
    </submittedName>
</protein>
<evidence type="ECO:0000313" key="2">
    <source>
        <dbReference type="Proteomes" id="UP001230649"/>
    </source>
</evidence>
<sequence>MLAVNQQPFIVFTPSTPTLSSTTFDDVAAAYPDSQQKTPHRRASVFRSHSVPDPTLPTSTRQPVILHRPSSSFGPRWTFAKARHSFLESCWRTEKGGSVVATAINDDPIVNEKAMMPTRTMSDGWAVTAQPSWVDEDDGDFSEPDSTPSTPVFPHRVLSSSSTMDGSRAITLISTFVIALAFASLAFTTFFHPTFGDRISKLPEAGDLTTPHQEEAWSHRFFHFDGMFGHSDDDGLVGISSSNMAVAGSTDSGRELRKRASASSFDYYGDSSSSIVEDQPRRRWMPWHWISENNEMNDDTEKVAFEHRRTLDQAAVRMERRRAALEKRMTAQRRW</sequence>
<keyword evidence="2" id="KW-1185">Reference proteome</keyword>